<protein>
    <submittedName>
        <fullName evidence="10">Proline specific permease</fullName>
    </submittedName>
</protein>
<dbReference type="InterPro" id="IPR004841">
    <property type="entry name" value="AA-permease/SLC12A_dom"/>
</dbReference>
<gene>
    <name evidence="10" type="ORF">HYPBUDRAFT_241569</name>
</gene>
<dbReference type="Proteomes" id="UP000095085">
    <property type="component" value="Unassembled WGS sequence"/>
</dbReference>
<dbReference type="GO" id="GO:0016020">
    <property type="term" value="C:membrane"/>
    <property type="evidence" value="ECO:0007669"/>
    <property type="project" value="UniProtKB-SubCell"/>
</dbReference>
<dbReference type="RefSeq" id="XP_020075335.1">
    <property type="nucleotide sequence ID" value="XM_020223277.1"/>
</dbReference>
<dbReference type="PIRSF" id="PIRSF006060">
    <property type="entry name" value="AA_transporter"/>
    <property type="match status" value="1"/>
</dbReference>
<evidence type="ECO:0000256" key="2">
    <source>
        <dbReference type="ARBA" id="ARBA00006983"/>
    </source>
</evidence>
<evidence type="ECO:0000313" key="11">
    <source>
        <dbReference type="Proteomes" id="UP000095085"/>
    </source>
</evidence>
<dbReference type="STRING" id="984485.A0A1E4RG94"/>
<keyword evidence="4 8" id="KW-0812">Transmembrane</keyword>
<evidence type="ECO:0000256" key="6">
    <source>
        <dbReference type="ARBA" id="ARBA00022989"/>
    </source>
</evidence>
<dbReference type="GeneID" id="30997826"/>
<evidence type="ECO:0000256" key="3">
    <source>
        <dbReference type="ARBA" id="ARBA00022448"/>
    </source>
</evidence>
<evidence type="ECO:0000256" key="8">
    <source>
        <dbReference type="SAM" id="Phobius"/>
    </source>
</evidence>
<dbReference type="AlphaFoldDB" id="A0A1E4RG94"/>
<feature type="transmembrane region" description="Helical" evidence="8">
    <location>
        <begin position="120"/>
        <end position="153"/>
    </location>
</feature>
<dbReference type="InterPro" id="IPR004840">
    <property type="entry name" value="Amino_acid_permease_CS"/>
</dbReference>
<dbReference type="EMBL" id="KV454542">
    <property type="protein sequence ID" value="ODV66268.1"/>
    <property type="molecule type" value="Genomic_DNA"/>
</dbReference>
<feature type="transmembrane region" description="Helical" evidence="8">
    <location>
        <begin position="278"/>
        <end position="303"/>
    </location>
</feature>
<feature type="transmembrane region" description="Helical" evidence="8">
    <location>
        <begin position="427"/>
        <end position="446"/>
    </location>
</feature>
<feature type="transmembrane region" description="Helical" evidence="8">
    <location>
        <begin position="352"/>
        <end position="373"/>
    </location>
</feature>
<keyword evidence="5" id="KW-0029">Amino-acid transport</keyword>
<comment type="similarity">
    <text evidence="2">Belongs to the amino acid-polyamine-organocation (APC) superfamily. YAT (TC 2.A.3.10) family.</text>
</comment>
<organism evidence="10 11">
    <name type="scientific">Hyphopichia burtonii NRRL Y-1933</name>
    <dbReference type="NCBI Taxonomy" id="984485"/>
    <lineage>
        <taxon>Eukaryota</taxon>
        <taxon>Fungi</taxon>
        <taxon>Dikarya</taxon>
        <taxon>Ascomycota</taxon>
        <taxon>Saccharomycotina</taxon>
        <taxon>Pichiomycetes</taxon>
        <taxon>Debaryomycetaceae</taxon>
        <taxon>Hyphopichia</taxon>
    </lineage>
</organism>
<reference evidence="11" key="1">
    <citation type="submission" date="2016-05" db="EMBL/GenBank/DDBJ databases">
        <title>Comparative genomics of biotechnologically important yeasts.</title>
        <authorList>
            <consortium name="DOE Joint Genome Institute"/>
            <person name="Riley R."/>
            <person name="Haridas S."/>
            <person name="Wolfe K.H."/>
            <person name="Lopes M.R."/>
            <person name="Hittinger C.T."/>
            <person name="Goker M."/>
            <person name="Salamov A."/>
            <person name="Wisecaver J."/>
            <person name="Long T.M."/>
            <person name="Aerts A.L."/>
            <person name="Barry K."/>
            <person name="Choi C."/>
            <person name="Clum A."/>
            <person name="Coughlan A.Y."/>
            <person name="Deshpande S."/>
            <person name="Douglass A.P."/>
            <person name="Hanson S.J."/>
            <person name="Klenk H.-P."/>
            <person name="Labutti K."/>
            <person name="Lapidus A."/>
            <person name="Lindquist E."/>
            <person name="Lipzen A."/>
            <person name="Meier-Kolthoff J.P."/>
            <person name="Ohm R.A."/>
            <person name="Otillar R.P."/>
            <person name="Pangilinan J."/>
            <person name="Peng Y."/>
            <person name="Rokas A."/>
            <person name="Rosa C.A."/>
            <person name="Scheuner C."/>
            <person name="Sibirny A.A."/>
            <person name="Slot J.C."/>
            <person name="Stielow J.B."/>
            <person name="Sun H."/>
            <person name="Kurtzman C.P."/>
            <person name="Blackwell M."/>
            <person name="Grigoriev I.V."/>
            <person name="Jeffries T.W."/>
        </authorList>
    </citation>
    <scope>NUCLEOTIDE SEQUENCE [LARGE SCALE GENOMIC DNA]</scope>
    <source>
        <strain evidence="11">NRRL Y-1933</strain>
    </source>
</reference>
<keyword evidence="11" id="KW-1185">Reference proteome</keyword>
<dbReference type="PROSITE" id="PS00218">
    <property type="entry name" value="AMINO_ACID_PERMEASE_1"/>
    <property type="match status" value="1"/>
</dbReference>
<proteinExistence type="inferred from homology"/>
<feature type="transmembrane region" description="Helical" evidence="8">
    <location>
        <begin position="397"/>
        <end position="421"/>
    </location>
</feature>
<feature type="transmembrane region" description="Helical" evidence="8">
    <location>
        <begin position="225"/>
        <end position="244"/>
    </location>
</feature>
<feature type="transmembrane region" description="Helical" evidence="8">
    <location>
        <begin position="36"/>
        <end position="54"/>
    </location>
</feature>
<dbReference type="InterPro" id="IPR050524">
    <property type="entry name" value="APC_YAT"/>
</dbReference>
<feature type="transmembrane region" description="Helical" evidence="8">
    <location>
        <begin position="323"/>
        <end position="340"/>
    </location>
</feature>
<keyword evidence="3" id="KW-0813">Transport</keyword>
<dbReference type="PANTHER" id="PTHR43341:SF36">
    <property type="entry name" value="PROLINE-SPECIFIC PERMEASE"/>
    <property type="match status" value="1"/>
</dbReference>
<accession>A0A1E4RG94</accession>
<evidence type="ECO:0000256" key="5">
    <source>
        <dbReference type="ARBA" id="ARBA00022970"/>
    </source>
</evidence>
<feature type="transmembrane region" description="Helical" evidence="8">
    <location>
        <begin position="89"/>
        <end position="108"/>
    </location>
</feature>
<dbReference type="PANTHER" id="PTHR43341">
    <property type="entry name" value="AMINO ACID PERMEASE"/>
    <property type="match status" value="1"/>
</dbReference>
<evidence type="ECO:0000256" key="4">
    <source>
        <dbReference type="ARBA" id="ARBA00022692"/>
    </source>
</evidence>
<dbReference type="GO" id="GO:0015171">
    <property type="term" value="F:amino acid transmembrane transporter activity"/>
    <property type="evidence" value="ECO:0007669"/>
    <property type="project" value="TreeGrafter"/>
</dbReference>
<dbReference type="OrthoDB" id="3900342at2759"/>
<comment type="subcellular location">
    <subcellularLocation>
        <location evidence="1">Membrane</location>
        <topology evidence="1">Multi-pass membrane protein</topology>
    </subcellularLocation>
</comment>
<dbReference type="Gene3D" id="1.20.1740.10">
    <property type="entry name" value="Amino acid/polyamine transporter I"/>
    <property type="match status" value="1"/>
</dbReference>
<keyword evidence="7 8" id="KW-0472">Membrane</keyword>
<evidence type="ECO:0000313" key="10">
    <source>
        <dbReference type="EMBL" id="ODV66268.1"/>
    </source>
</evidence>
<name>A0A1E4RG94_9ASCO</name>
<evidence type="ECO:0000256" key="7">
    <source>
        <dbReference type="ARBA" id="ARBA00023136"/>
    </source>
</evidence>
<evidence type="ECO:0000259" key="9">
    <source>
        <dbReference type="Pfam" id="PF00324"/>
    </source>
</evidence>
<keyword evidence="6 8" id="KW-1133">Transmembrane helix</keyword>
<feature type="domain" description="Amino acid permease/ SLC12A" evidence="9">
    <location>
        <begin position="5"/>
        <end position="447"/>
    </location>
</feature>
<evidence type="ECO:0000256" key="1">
    <source>
        <dbReference type="ARBA" id="ARBA00004141"/>
    </source>
</evidence>
<sequence>MKSRHLAVISLSGAIGTGLFVNSGATLSLTGPAPMLIGYLVFSIVVFFIMNILAEMASFLSFSKNGSGAAIFINDYLSHDLGFTLAYNYLYIGVIYVAAEISVIPALFDYFCNVNAAVWISVFLVLILFWFGYIKLVTIVGLIILGIVIFFGGAPNHDRLGFRYWKNGKAFKEYLVGGDTGKFLSVWTAIIKTGFSFTSSPELVVAGAAEVERPRRNIRKAANSFVYRLIIFYVISSIVIGCIVDSNNDQLYGSSDTSSGSPFVLGIKNAGIPVLNQIVNAVFITSAASSANSWVYFSSRALFSLSKRGLAPKIFSKTNRHQIPLISVLSCWSIGGLAYLNVSSSSAQVFSWLSNITTISGFISWIFVGFAYLRWRKAIEYHELSDRVPYRTPFQPYGTYFVIFFVVVLGITNGYAVFFNFNMSDFFAAYLTIIFVSVLYIGRRIYTYMKGERSWITPIEEISFDGLDQFEAENEAYPELIPRNFAEKVLYIII</sequence>
<dbReference type="Pfam" id="PF00324">
    <property type="entry name" value="AA_permease"/>
    <property type="match status" value="1"/>
</dbReference>